<dbReference type="OrthoDB" id="8854383at2"/>
<reference evidence="1 2" key="1">
    <citation type="submission" date="2019-07" db="EMBL/GenBank/DDBJ databases">
        <title>Whole genome shotgun sequence of Brevifollis gellanilyticus NBRC 108608.</title>
        <authorList>
            <person name="Hosoyama A."/>
            <person name="Uohara A."/>
            <person name="Ohji S."/>
            <person name="Ichikawa N."/>
        </authorList>
    </citation>
    <scope>NUCLEOTIDE SEQUENCE [LARGE SCALE GENOMIC DNA]</scope>
    <source>
        <strain evidence="1 2">NBRC 108608</strain>
    </source>
</reference>
<dbReference type="Proteomes" id="UP000321577">
    <property type="component" value="Unassembled WGS sequence"/>
</dbReference>
<sequence length="95" mass="10542">MTRDTEAQLLDFCAHQHGAFQESAWLGPKPVSRDEMAAVCLFLGGVDWFGHRQSLIALGHRILDGADVSFSDLVSRIGFDCARFSNLLKRRIGHA</sequence>
<proteinExistence type="predicted"/>
<comment type="caution">
    <text evidence="1">The sequence shown here is derived from an EMBL/GenBank/DDBJ whole genome shotgun (WGS) entry which is preliminary data.</text>
</comment>
<gene>
    <name evidence="1" type="ORF">BGE01nite_47550</name>
</gene>
<keyword evidence="2" id="KW-1185">Reference proteome</keyword>
<organism evidence="1 2">
    <name type="scientific">Brevifollis gellanilyticus</name>
    <dbReference type="NCBI Taxonomy" id="748831"/>
    <lineage>
        <taxon>Bacteria</taxon>
        <taxon>Pseudomonadati</taxon>
        <taxon>Verrucomicrobiota</taxon>
        <taxon>Verrucomicrobiia</taxon>
        <taxon>Verrucomicrobiales</taxon>
        <taxon>Verrucomicrobiaceae</taxon>
    </lineage>
</organism>
<dbReference type="EMBL" id="BKAG01000050">
    <property type="protein sequence ID" value="GEP45464.1"/>
    <property type="molecule type" value="Genomic_DNA"/>
</dbReference>
<name>A0A512MFE5_9BACT</name>
<protein>
    <submittedName>
        <fullName evidence="1">Uncharacterized protein</fullName>
    </submittedName>
</protein>
<accession>A0A512MFE5</accession>
<dbReference type="AlphaFoldDB" id="A0A512MFE5"/>
<evidence type="ECO:0000313" key="2">
    <source>
        <dbReference type="Proteomes" id="UP000321577"/>
    </source>
</evidence>
<dbReference type="RefSeq" id="WP_146854391.1">
    <property type="nucleotide sequence ID" value="NZ_BKAG01000050.1"/>
</dbReference>
<evidence type="ECO:0000313" key="1">
    <source>
        <dbReference type="EMBL" id="GEP45464.1"/>
    </source>
</evidence>